<name>A0A438ML11_9ACTN</name>
<dbReference type="AlphaFoldDB" id="A0A438ML11"/>
<dbReference type="SUPFAM" id="SSF53474">
    <property type="entry name" value="alpha/beta-Hydrolases"/>
    <property type="match status" value="1"/>
</dbReference>
<comment type="similarity">
    <text evidence="1">Belongs to the peptidase S33 family.</text>
</comment>
<dbReference type="InterPro" id="IPR016292">
    <property type="entry name" value="Epoxide_hydrolase"/>
</dbReference>
<dbReference type="InterPro" id="IPR000639">
    <property type="entry name" value="Epox_hydrolase-like"/>
</dbReference>
<dbReference type="GO" id="GO:0097176">
    <property type="term" value="P:epoxide metabolic process"/>
    <property type="evidence" value="ECO:0007669"/>
    <property type="project" value="TreeGrafter"/>
</dbReference>
<reference evidence="6 7" key="1">
    <citation type="submission" date="2019-01" db="EMBL/GenBank/DDBJ databases">
        <title>Sequencing the genomes of 1000 actinobacteria strains.</title>
        <authorList>
            <person name="Klenk H.-P."/>
        </authorList>
    </citation>
    <scope>NUCLEOTIDE SEQUENCE [LARGE SCALE GENOMIC DNA]</scope>
    <source>
        <strain evidence="6 7">DSM 43925</strain>
    </source>
</reference>
<feature type="domain" description="Epoxide hydrolase N-terminal" evidence="5">
    <location>
        <begin position="5"/>
        <end position="110"/>
    </location>
</feature>
<keyword evidence="7" id="KW-1185">Reference proteome</keyword>
<feature type="active site" description="Nucleophile" evidence="4">
    <location>
        <position position="170"/>
    </location>
</feature>
<evidence type="ECO:0000259" key="5">
    <source>
        <dbReference type="Pfam" id="PF06441"/>
    </source>
</evidence>
<dbReference type="PRINTS" id="PR00412">
    <property type="entry name" value="EPOXHYDRLASE"/>
</dbReference>
<dbReference type="GO" id="GO:0004301">
    <property type="term" value="F:epoxide hydrolase activity"/>
    <property type="evidence" value="ECO:0007669"/>
    <property type="project" value="TreeGrafter"/>
</dbReference>
<dbReference type="OrthoDB" id="5171248at2"/>
<dbReference type="RefSeq" id="WP_127938575.1">
    <property type="nucleotide sequence ID" value="NZ_SAUN01000001.1"/>
</dbReference>
<sequence>MSKLIEPFQIDIPQSDLDDLIARLTHTRWPDQMRDADWRQGIPLDRVKDLAEYWRTEYDWRAAEERLNRFPQFTTEIDGQRIHFLNVRSSRQDALPLLITHGYPSSFVEFEKLIPDLLERGFHVVIPSLPGFGFSAPVGEPGWAMGRTARAWVELMARLGYEHYGVHGGDVGSAISGTVSGLDGEHVAGVHIVTDPYTAAASATFVPWLADKLNPEDAIDKLALQRMEDFRRNDSGYLAIQNTRPQTIGYGLTDSPAMQLAWIAESFDSWTSLPIDTDQLLTNISVYWFTGTGVSAARFLYEQAHSQDWGAPPSVPQGYSVFGADATVRRLIDPAEGTHWVEHDRGRHFPAMEAPEQLAEDLSVFFDGLR</sequence>
<dbReference type="EMBL" id="SAUN01000001">
    <property type="protein sequence ID" value="RVX46423.1"/>
    <property type="molecule type" value="Genomic_DNA"/>
</dbReference>
<dbReference type="Gene3D" id="3.40.50.1820">
    <property type="entry name" value="alpha/beta hydrolase"/>
    <property type="match status" value="1"/>
</dbReference>
<dbReference type="InterPro" id="IPR029058">
    <property type="entry name" value="AB_hydrolase_fold"/>
</dbReference>
<evidence type="ECO:0000256" key="4">
    <source>
        <dbReference type="PIRSR" id="PIRSR001112-1"/>
    </source>
</evidence>
<gene>
    <name evidence="6" type="ORF">EDD27_9303</name>
</gene>
<organism evidence="6 7">
    <name type="scientific">Nonomuraea polychroma</name>
    <dbReference type="NCBI Taxonomy" id="46176"/>
    <lineage>
        <taxon>Bacteria</taxon>
        <taxon>Bacillati</taxon>
        <taxon>Actinomycetota</taxon>
        <taxon>Actinomycetes</taxon>
        <taxon>Streptosporangiales</taxon>
        <taxon>Streptosporangiaceae</taxon>
        <taxon>Nonomuraea</taxon>
    </lineage>
</organism>
<evidence type="ECO:0000313" key="6">
    <source>
        <dbReference type="EMBL" id="RVX46423.1"/>
    </source>
</evidence>
<keyword evidence="3" id="KW-0378">Hydrolase</keyword>
<dbReference type="PANTHER" id="PTHR21661">
    <property type="entry name" value="EPOXIDE HYDROLASE 1-RELATED"/>
    <property type="match status" value="1"/>
</dbReference>
<keyword evidence="2" id="KW-0058">Aromatic hydrocarbons catabolism</keyword>
<dbReference type="PANTHER" id="PTHR21661:SF35">
    <property type="entry name" value="EPOXIDE HYDROLASE"/>
    <property type="match status" value="1"/>
</dbReference>
<comment type="caution">
    <text evidence="6">The sequence shown here is derived from an EMBL/GenBank/DDBJ whole genome shotgun (WGS) entry which is preliminary data.</text>
</comment>
<accession>A0A438ML11</accession>
<feature type="active site" description="Proton donor" evidence="4">
    <location>
        <position position="301"/>
    </location>
</feature>
<dbReference type="Proteomes" id="UP000284824">
    <property type="component" value="Unassembled WGS sequence"/>
</dbReference>
<protein>
    <submittedName>
        <fullName evidence="6">Pimeloyl-ACP methyl ester carboxylesterase</fullName>
    </submittedName>
</protein>
<evidence type="ECO:0000256" key="1">
    <source>
        <dbReference type="ARBA" id="ARBA00010088"/>
    </source>
</evidence>
<dbReference type="Pfam" id="PF06441">
    <property type="entry name" value="EHN"/>
    <property type="match status" value="1"/>
</dbReference>
<evidence type="ECO:0000313" key="7">
    <source>
        <dbReference type="Proteomes" id="UP000284824"/>
    </source>
</evidence>
<evidence type="ECO:0000256" key="2">
    <source>
        <dbReference type="ARBA" id="ARBA00022797"/>
    </source>
</evidence>
<dbReference type="InterPro" id="IPR010497">
    <property type="entry name" value="Epoxide_hydro_N"/>
</dbReference>
<dbReference type="PIRSF" id="PIRSF001112">
    <property type="entry name" value="Epoxide_hydrolase"/>
    <property type="match status" value="1"/>
</dbReference>
<feature type="active site" description="Proton acceptor" evidence="4">
    <location>
        <position position="348"/>
    </location>
</feature>
<proteinExistence type="inferred from homology"/>
<evidence type="ECO:0000256" key="3">
    <source>
        <dbReference type="ARBA" id="ARBA00022801"/>
    </source>
</evidence>